<dbReference type="AlphaFoldDB" id="A0A0L8I1P1"/>
<feature type="compositionally biased region" description="Acidic residues" evidence="7">
    <location>
        <begin position="678"/>
        <end position="704"/>
    </location>
</feature>
<dbReference type="OrthoDB" id="6040213at2759"/>
<dbReference type="EMBL" id="KQ416765">
    <property type="protein sequence ID" value="KOF95341.1"/>
    <property type="molecule type" value="Genomic_DNA"/>
</dbReference>
<dbReference type="PROSITE" id="PS50923">
    <property type="entry name" value="SUSHI"/>
    <property type="match status" value="11"/>
</dbReference>
<sequence>MEPKSVRKSEAAAQQLKRPVHAYQQHSANIRSPYCPSPPKVDNTIALTVQTVPVGGYVNYTCKDNFYAFGITTAMCIIKNHQRTRWIGPDMICEKMCGKPPDSPRAYPVNSTKDRYPPYMVIEYRCKYGRLTLGSATTVCRNGKWKAASFFCMKQCGRPRSVPNTKLITSYPDQKQFREKTTVSYKCNEGYHQTGINLAWCFRGKWRGPYINCTVSREKLNELCGVPPEIENGEARIRDEPVRHVIYSCADGMKLTGSATLNCQARGVWDNEPPKCLCQRIEATLSEVKIGLCSTSTYLNQDIQNYQDLGEEGKLPSGKLEKKLQGKAGMQLERGRKGRPPSPEEKMKESFCGKPPSILEARHNASLVRPAFPHGSALLYSCIPGYFHVGNTIARCDGTTASWKDLTMKCEPMHCSPPGEISGGRIEGSKYTYMSKIFFHCDIGHKLIGQKFRVCQEDGNWDGPMSTCQREVCPILEKPENGGKFGSNRYNDVTKYVCYTGFKLVGDVERRCTENLTWTGSQPKCVPFQCRTLKPPINGHVAAEYSVNSLANYSCHIGFELQGPVSRRCREDETWTGTEPQCIETGCKAPEPLWLGTISGSSYKSGSIIFFSCNYDTTFEGKTASSVCVNSQWSTETPKCYEKNNDDDDDNTDGDGSDDDDDSDDDNNNNNDGRNDDDNNSDDDNEGDADSESESDDDDDDGSDDYNKNDVNGDGDGDGYSDDYCSDDENDNVDNGDHDDNDAKCTVPDVRGLNIFQQDFLNLIRLKPYDTIKHKATVNYHCVPGYRPSVPKLLSCYNGTWTKDIKCTEDNSSLCEEPLTPVNGLMTLETTPDDPNRIEPGTHAIYSCKPGYSLHGKKRIICGDNGRWEGDTPRCMFFYPDAKKCTDPGTPENGHREISDSSFGLNTVVTFYCNPGYTLYGREKITCSSNFMWLYPKPKCIRFAMG</sequence>
<feature type="disulfide bond" evidence="6">
    <location>
        <begin position="97"/>
        <end position="140"/>
    </location>
</feature>
<keyword evidence="4 6" id="KW-1015">Disulfide bond</keyword>
<name>A0A0L8I1P1_OCTBM</name>
<dbReference type="Pfam" id="PF00084">
    <property type="entry name" value="Sushi"/>
    <property type="match status" value="11"/>
</dbReference>
<dbReference type="STRING" id="37653.A0A0L8I1P1"/>
<feature type="domain" description="Sushi" evidence="8">
    <location>
        <begin position="471"/>
        <end position="527"/>
    </location>
</feature>
<accession>A0A0L8I1P1</accession>
<feature type="disulfide bond" evidence="6">
    <location>
        <begin position="441"/>
        <end position="468"/>
    </location>
</feature>
<comment type="caution">
    <text evidence="6">Lacks conserved residue(s) required for the propagation of feature annotation.</text>
</comment>
<feature type="disulfide bond" evidence="6">
    <location>
        <begin position="249"/>
        <end position="276"/>
    </location>
</feature>
<feature type="domain" description="Sushi" evidence="8">
    <location>
        <begin position="95"/>
        <end position="154"/>
    </location>
</feature>
<keyword evidence="5" id="KW-0325">Glycoprotein</keyword>
<dbReference type="Gene3D" id="2.10.70.10">
    <property type="entry name" value="Complement Module, domain 1"/>
    <property type="match status" value="12"/>
</dbReference>
<keyword evidence="3" id="KW-0677">Repeat</keyword>
<feature type="domain" description="Sushi" evidence="8">
    <location>
        <begin position="350"/>
        <end position="412"/>
    </location>
</feature>
<feature type="region of interest" description="Disordered" evidence="7">
    <location>
        <begin position="310"/>
        <end position="351"/>
    </location>
</feature>
<feature type="compositionally biased region" description="Basic and acidic residues" evidence="7">
    <location>
        <begin position="342"/>
        <end position="351"/>
    </location>
</feature>
<feature type="disulfide bond" evidence="6">
    <location>
        <begin position="913"/>
        <end position="940"/>
    </location>
</feature>
<feature type="disulfide bond" evidence="6">
    <location>
        <begin position="848"/>
        <end position="875"/>
    </location>
</feature>
<dbReference type="PANTHER" id="PTHR46393:SF7">
    <property type="entry name" value="COMPLEMENT C2"/>
    <property type="match status" value="1"/>
</dbReference>
<feature type="compositionally biased region" description="Acidic residues" evidence="7">
    <location>
        <begin position="713"/>
        <end position="734"/>
    </location>
</feature>
<feature type="domain" description="Sushi" evidence="8">
    <location>
        <begin position="528"/>
        <end position="584"/>
    </location>
</feature>
<evidence type="ECO:0000256" key="3">
    <source>
        <dbReference type="ARBA" id="ARBA00022737"/>
    </source>
</evidence>
<keyword evidence="2" id="KW-0732">Signal</keyword>
<proteinExistence type="predicted"/>
<feature type="disulfide bond" evidence="6">
    <location>
        <begin position="555"/>
        <end position="582"/>
    </location>
</feature>
<feature type="domain" description="Sushi" evidence="8">
    <location>
        <begin position="413"/>
        <end position="470"/>
    </location>
</feature>
<evidence type="ECO:0000259" key="8">
    <source>
        <dbReference type="PROSITE" id="PS50923"/>
    </source>
</evidence>
<dbReference type="InterPro" id="IPR000436">
    <property type="entry name" value="Sushi_SCR_CCP_dom"/>
</dbReference>
<evidence type="ECO:0000256" key="2">
    <source>
        <dbReference type="ARBA" id="ARBA00022729"/>
    </source>
</evidence>
<feature type="compositionally biased region" description="Acidic residues" evidence="7">
    <location>
        <begin position="645"/>
        <end position="667"/>
    </location>
</feature>
<dbReference type="SMART" id="SM00032">
    <property type="entry name" value="CCP"/>
    <property type="match status" value="12"/>
</dbReference>
<feature type="domain" description="Sushi" evidence="8">
    <location>
        <begin position="813"/>
        <end position="877"/>
    </location>
</feature>
<evidence type="ECO:0000256" key="6">
    <source>
        <dbReference type="PROSITE-ProRule" id="PRU00302"/>
    </source>
</evidence>
<feature type="domain" description="Sushi" evidence="8">
    <location>
        <begin position="883"/>
        <end position="942"/>
    </location>
</feature>
<evidence type="ECO:0000256" key="4">
    <source>
        <dbReference type="ARBA" id="ARBA00023157"/>
    </source>
</evidence>
<evidence type="ECO:0000256" key="1">
    <source>
        <dbReference type="ARBA" id="ARBA00022659"/>
    </source>
</evidence>
<reference evidence="9" key="1">
    <citation type="submission" date="2015-07" db="EMBL/GenBank/DDBJ databases">
        <title>MeaNS - Measles Nucleotide Surveillance Program.</title>
        <authorList>
            <person name="Tran T."/>
            <person name="Druce J."/>
        </authorList>
    </citation>
    <scope>NUCLEOTIDE SEQUENCE</scope>
    <source>
        <strain evidence="9">UCB-OBI-ISO-001</strain>
        <tissue evidence="9">Gonad</tissue>
    </source>
</reference>
<keyword evidence="1 6" id="KW-0768">Sushi</keyword>
<feature type="domain" description="Sushi" evidence="8">
    <location>
        <begin position="743"/>
        <end position="809"/>
    </location>
</feature>
<feature type="region of interest" description="Disordered" evidence="7">
    <location>
        <begin position="638"/>
        <end position="743"/>
    </location>
</feature>
<organism evidence="9">
    <name type="scientific">Octopus bimaculoides</name>
    <name type="common">California two-spotted octopus</name>
    <dbReference type="NCBI Taxonomy" id="37653"/>
    <lineage>
        <taxon>Eukaryota</taxon>
        <taxon>Metazoa</taxon>
        <taxon>Spiralia</taxon>
        <taxon>Lophotrochozoa</taxon>
        <taxon>Mollusca</taxon>
        <taxon>Cephalopoda</taxon>
        <taxon>Coleoidea</taxon>
        <taxon>Octopodiformes</taxon>
        <taxon>Octopoda</taxon>
        <taxon>Incirrata</taxon>
        <taxon>Octopodidae</taxon>
        <taxon>Octopus</taxon>
    </lineage>
</organism>
<feature type="domain" description="Sushi" evidence="8">
    <location>
        <begin position="167"/>
        <end position="215"/>
    </location>
</feature>
<evidence type="ECO:0000313" key="9">
    <source>
        <dbReference type="EMBL" id="KOF95341.1"/>
    </source>
</evidence>
<dbReference type="PANTHER" id="PTHR46393">
    <property type="entry name" value="SUSHI DOMAIN-CONTAINING PROTEIN"/>
    <property type="match status" value="1"/>
</dbReference>
<dbReference type="SUPFAM" id="SSF57535">
    <property type="entry name" value="Complement control module/SCR domain"/>
    <property type="match status" value="12"/>
</dbReference>
<protein>
    <recommendedName>
        <fullName evidence="8">Sushi domain-containing protein</fullName>
    </recommendedName>
</protein>
<evidence type="ECO:0000256" key="7">
    <source>
        <dbReference type="SAM" id="MobiDB-lite"/>
    </source>
</evidence>
<feature type="domain" description="Sushi" evidence="8">
    <location>
        <begin position="222"/>
        <end position="278"/>
    </location>
</feature>
<evidence type="ECO:0000256" key="5">
    <source>
        <dbReference type="ARBA" id="ARBA00023180"/>
    </source>
</evidence>
<dbReference type="CDD" id="cd00033">
    <property type="entry name" value="CCP"/>
    <property type="match status" value="9"/>
</dbReference>
<feature type="disulfide bond" evidence="6">
    <location>
        <begin position="613"/>
        <end position="640"/>
    </location>
</feature>
<feature type="disulfide bond" evidence="6">
    <location>
        <begin position="498"/>
        <end position="525"/>
    </location>
</feature>
<dbReference type="InterPro" id="IPR035976">
    <property type="entry name" value="Sushi/SCR/CCP_sf"/>
</dbReference>
<feature type="domain" description="Sushi" evidence="8">
    <location>
        <begin position="585"/>
        <end position="642"/>
    </location>
</feature>
<gene>
    <name evidence="9" type="ORF">OCBIM_22038768mg</name>
</gene>
<feature type="compositionally biased region" description="Basic and acidic residues" evidence="7">
    <location>
        <begin position="311"/>
        <end position="324"/>
    </location>
</feature>